<feature type="compositionally biased region" description="Basic and acidic residues" evidence="1">
    <location>
        <begin position="200"/>
        <end position="210"/>
    </location>
</feature>
<dbReference type="EMBL" id="JAXOVC010000001">
    <property type="protein sequence ID" value="KAK4507280.1"/>
    <property type="molecule type" value="Genomic_DNA"/>
</dbReference>
<organism evidence="2 3">
    <name type="scientific">Zasmidium cellare</name>
    <name type="common">Wine cellar mold</name>
    <name type="synonym">Racodium cellare</name>
    <dbReference type="NCBI Taxonomy" id="395010"/>
    <lineage>
        <taxon>Eukaryota</taxon>
        <taxon>Fungi</taxon>
        <taxon>Dikarya</taxon>
        <taxon>Ascomycota</taxon>
        <taxon>Pezizomycotina</taxon>
        <taxon>Dothideomycetes</taxon>
        <taxon>Dothideomycetidae</taxon>
        <taxon>Mycosphaerellales</taxon>
        <taxon>Mycosphaerellaceae</taxon>
        <taxon>Zasmidium</taxon>
    </lineage>
</organism>
<comment type="caution">
    <text evidence="2">The sequence shown here is derived from an EMBL/GenBank/DDBJ whole genome shotgun (WGS) entry which is preliminary data.</text>
</comment>
<keyword evidence="3" id="KW-1185">Reference proteome</keyword>
<feature type="region of interest" description="Disordered" evidence="1">
    <location>
        <begin position="108"/>
        <end position="152"/>
    </location>
</feature>
<sequence>MYRSLDLSYAEQRPDHSRYAYNISASYFTPAPSDIELDKAIANFAALGLNGVAGMSGPMGQYTNSNYLEDPYRDDGRVNEPLYPGVYAGSGYGQGSIVPPKAIDYPRSMINAPSRIDGSRVSSSRHHHGHSSRKSRHGGSSTTSSRYYQPVDETNSKAMVKYATSKASKSKSKSKHWDDEMSVVPEDSISQVSTRLSSRHGGDEMYEPRGRTRRRDGSVTVRGGMGSVGGVGGGKGFVEPDVYYTREVTPW</sequence>
<dbReference type="Proteomes" id="UP001305779">
    <property type="component" value="Unassembled WGS sequence"/>
</dbReference>
<evidence type="ECO:0000313" key="2">
    <source>
        <dbReference type="EMBL" id="KAK4507280.1"/>
    </source>
</evidence>
<name>A0ABR0F1J0_ZASCE</name>
<feature type="region of interest" description="Disordered" evidence="1">
    <location>
        <begin position="165"/>
        <end position="227"/>
    </location>
</feature>
<accession>A0ABR0F1J0</accession>
<proteinExistence type="predicted"/>
<reference evidence="2 3" key="1">
    <citation type="journal article" date="2023" name="G3 (Bethesda)">
        <title>A chromosome-level genome assembly of Zasmidium syzygii isolated from banana leaves.</title>
        <authorList>
            <person name="van Westerhoven A.C."/>
            <person name="Mehrabi R."/>
            <person name="Talebi R."/>
            <person name="Steentjes M.B.F."/>
            <person name="Corcolon B."/>
            <person name="Chong P.A."/>
            <person name="Kema G.H.J."/>
            <person name="Seidl M.F."/>
        </authorList>
    </citation>
    <scope>NUCLEOTIDE SEQUENCE [LARGE SCALE GENOMIC DNA]</scope>
    <source>
        <strain evidence="2 3">P124</strain>
    </source>
</reference>
<evidence type="ECO:0000313" key="3">
    <source>
        <dbReference type="Proteomes" id="UP001305779"/>
    </source>
</evidence>
<feature type="compositionally biased region" description="Basic residues" evidence="1">
    <location>
        <begin position="123"/>
        <end position="137"/>
    </location>
</feature>
<gene>
    <name evidence="2" type="ORF">PRZ48_001015</name>
</gene>
<protein>
    <submittedName>
        <fullName evidence="2">Uncharacterized protein</fullName>
    </submittedName>
</protein>
<evidence type="ECO:0000256" key="1">
    <source>
        <dbReference type="SAM" id="MobiDB-lite"/>
    </source>
</evidence>